<proteinExistence type="predicted"/>
<comment type="caution">
    <text evidence="2">The sequence shown here is derived from an EMBL/GenBank/DDBJ whole genome shotgun (WGS) entry which is preliminary data.</text>
</comment>
<feature type="domain" description="Antitoxin Xre/MbcA/ParS-like toxin-binding" evidence="1">
    <location>
        <begin position="148"/>
        <end position="197"/>
    </location>
</feature>
<dbReference type="InterPro" id="IPR024467">
    <property type="entry name" value="Xre/MbcA/ParS-like_toxin-bd"/>
</dbReference>
<dbReference type="Proteomes" id="UP001212042">
    <property type="component" value="Unassembled WGS sequence"/>
</dbReference>
<organism evidence="2 3">
    <name type="scientific">Pseudomonas aestuarii</name>
    <dbReference type="NCBI Taxonomy" id="3018340"/>
    <lineage>
        <taxon>Bacteria</taxon>
        <taxon>Pseudomonadati</taxon>
        <taxon>Pseudomonadota</taxon>
        <taxon>Gammaproteobacteria</taxon>
        <taxon>Pseudomonadales</taxon>
        <taxon>Pseudomonadaceae</taxon>
        <taxon>Pseudomonas</taxon>
    </lineage>
</organism>
<evidence type="ECO:0000259" key="1">
    <source>
        <dbReference type="Pfam" id="PF09722"/>
    </source>
</evidence>
<protein>
    <submittedName>
        <fullName evidence="2">DUF2384 domain-containing protein</fullName>
    </submittedName>
</protein>
<keyword evidence="3" id="KW-1185">Reference proteome</keyword>
<evidence type="ECO:0000313" key="2">
    <source>
        <dbReference type="EMBL" id="MDA7089283.1"/>
    </source>
</evidence>
<reference evidence="2 3" key="1">
    <citation type="submission" date="2023-01" db="EMBL/GenBank/DDBJ databases">
        <title>Pseudomonas SA3-5T sp. nov., isolated from tidal flat sediment.</title>
        <authorList>
            <person name="Kim H.S."/>
            <person name="Kim J.-S."/>
            <person name="Suh M.K."/>
            <person name="Eom M.K."/>
            <person name="Lee J.-S."/>
        </authorList>
    </citation>
    <scope>NUCLEOTIDE SEQUENCE [LARGE SCALE GENOMIC DNA]</scope>
    <source>
        <strain evidence="2 3">SA3-5</strain>
    </source>
</reference>
<dbReference type="Pfam" id="PF09722">
    <property type="entry name" value="Xre_MbcA_ParS_C"/>
    <property type="match status" value="1"/>
</dbReference>
<dbReference type="RefSeq" id="WP_271350166.1">
    <property type="nucleotide sequence ID" value="NZ_JAQJZJ010000018.1"/>
</dbReference>
<accession>A0ABT4XM47</accession>
<evidence type="ECO:0000313" key="3">
    <source>
        <dbReference type="Proteomes" id="UP001212042"/>
    </source>
</evidence>
<name>A0ABT4XM47_9PSED</name>
<sequence length="200" mass="22174">MDQVFENHFCTRYPEIFPSSGNEIAPYFGFECRNGWFELLDATCTLIQKHQQEQLCAPVIATQVKEKFGTLRFYYRGGDDYIGRLIDLAEYLSDSICDVCGKPGQTLERNKWLRTRCPSHAVEPGNPAATVSVPTESPSQFADVIAAALHLFDLDAAAAARWLTNTNRALSQSPLSEAISAGNYQQVVTLIGQIEHGVGR</sequence>
<gene>
    <name evidence="2" type="ORF">PH586_23180</name>
</gene>
<dbReference type="EMBL" id="JAQJZJ010000018">
    <property type="protein sequence ID" value="MDA7089283.1"/>
    <property type="molecule type" value="Genomic_DNA"/>
</dbReference>